<dbReference type="Gene3D" id="2.60.40.10">
    <property type="entry name" value="Immunoglobulins"/>
    <property type="match status" value="3"/>
</dbReference>
<organism evidence="2 3">
    <name type="scientific">Streptomyces malaysiense</name>
    <dbReference type="NCBI Taxonomy" id="1428626"/>
    <lineage>
        <taxon>Bacteria</taxon>
        <taxon>Bacillati</taxon>
        <taxon>Actinomycetota</taxon>
        <taxon>Actinomycetes</taxon>
        <taxon>Kitasatosporales</taxon>
        <taxon>Streptomycetaceae</taxon>
        <taxon>Streptomyces</taxon>
    </lineage>
</organism>
<feature type="domain" description="IPT/TIG" evidence="1">
    <location>
        <begin position="178"/>
        <end position="264"/>
    </location>
</feature>
<proteinExistence type="predicted"/>
<dbReference type="SUPFAM" id="SSF81296">
    <property type="entry name" value="E set domains"/>
    <property type="match status" value="2"/>
</dbReference>
<dbReference type="RefSeq" id="WP_046419609.1">
    <property type="nucleotide sequence ID" value="NZ_LBDA02000048.1"/>
</dbReference>
<dbReference type="EMBL" id="LBDA02000048">
    <property type="protein sequence ID" value="OIK25815.1"/>
    <property type="molecule type" value="Genomic_DNA"/>
</dbReference>
<evidence type="ECO:0000259" key="1">
    <source>
        <dbReference type="SMART" id="SM00429"/>
    </source>
</evidence>
<protein>
    <recommendedName>
        <fullName evidence="1">IPT/TIG domain-containing protein</fullName>
    </recommendedName>
</protein>
<evidence type="ECO:0000313" key="2">
    <source>
        <dbReference type="EMBL" id="OIK25815.1"/>
    </source>
</evidence>
<dbReference type="Proteomes" id="UP000034838">
    <property type="component" value="Unassembled WGS sequence"/>
</dbReference>
<dbReference type="OrthoDB" id="4232452at2"/>
<dbReference type="SMART" id="SM00429">
    <property type="entry name" value="IPT"/>
    <property type="match status" value="2"/>
</dbReference>
<feature type="domain" description="IPT/TIG" evidence="1">
    <location>
        <begin position="2"/>
        <end position="84"/>
    </location>
</feature>
<sequence>MAPVITSISPTQGTASTVVVITGTGFGALASTPTVSFGNTSVSGAVTIANTQITVTAPSGCAGQVNVTVTVGTSTSNGKAFFYVAAPTIGGLSASVGPDTSPPATTLYGSGLAAATAVTFGAAGAGTLGSVVSDSQRSATPPDFAVTGAPVTVGITATNPGGDSVVTGSVNQYTYYDQPTATTISPDTGSPGDSGVLITGTAFYSVSAVTFTDPAGPTDYAADFTQLSDTQLIVTVPSGAPTGTALDVTVTNPGGTTTPALTYTT</sequence>
<dbReference type="InterPro" id="IPR002909">
    <property type="entry name" value="IPT_dom"/>
</dbReference>
<dbReference type="CDD" id="cd00102">
    <property type="entry name" value="IPT"/>
    <property type="match status" value="1"/>
</dbReference>
<dbReference type="GO" id="GO:0005975">
    <property type="term" value="P:carbohydrate metabolic process"/>
    <property type="evidence" value="ECO:0007669"/>
    <property type="project" value="UniProtKB-ARBA"/>
</dbReference>
<dbReference type="Pfam" id="PF01833">
    <property type="entry name" value="TIG"/>
    <property type="match status" value="2"/>
</dbReference>
<name>A0A1J4Q0Y0_9ACTN</name>
<dbReference type="InterPro" id="IPR013783">
    <property type="entry name" value="Ig-like_fold"/>
</dbReference>
<dbReference type="InterPro" id="IPR014756">
    <property type="entry name" value="Ig_E-set"/>
</dbReference>
<gene>
    <name evidence="2" type="ORF">VT52_020385</name>
</gene>
<reference evidence="2" key="1">
    <citation type="submission" date="2016-10" db="EMBL/GenBank/DDBJ databases">
        <title>Genome sequence of Streptomyces malaysiense MUSC 136.</title>
        <authorList>
            <person name="Lee L.-H."/>
            <person name="Ser H.-L."/>
        </authorList>
    </citation>
    <scope>NUCLEOTIDE SEQUENCE [LARGE SCALE GENOMIC DNA]</scope>
    <source>
        <strain evidence="2">MUSC 136</strain>
    </source>
</reference>
<evidence type="ECO:0000313" key="3">
    <source>
        <dbReference type="Proteomes" id="UP000034838"/>
    </source>
</evidence>
<comment type="caution">
    <text evidence="2">The sequence shown here is derived from an EMBL/GenBank/DDBJ whole genome shotgun (WGS) entry which is preliminary data.</text>
</comment>
<accession>A0A1J4Q0Y0</accession>
<dbReference type="AlphaFoldDB" id="A0A1J4Q0Y0"/>
<keyword evidence="3" id="KW-1185">Reference proteome</keyword>